<sequence length="251" mass="28995">MSLLSPIPDYEAFARMQNELKSTHEEIVAGVIPILENLMLQHIPKEADILDLGCGSGKLVQQLHLKGYQMTGLDASKELLRYARINAPKSKFILNDIRQFELLPTFDAVLSHLVLLFILTPEELTSVFRNVYAALRDNGLLVFTIPITDWFHEISPPIFDHVNVNDECALIEIFHYKPEERIWEIKVTGFELMENMWKRSDTTWFRKDFFLSDVQLGLEKAGFKEISYYKLKDFGSDDNSMACFVCRKKAI</sequence>
<keyword evidence="1 3" id="KW-0808">Transferase</keyword>
<dbReference type="Gene3D" id="3.40.50.150">
    <property type="entry name" value="Vaccinia Virus protein VP39"/>
    <property type="match status" value="1"/>
</dbReference>
<dbReference type="InterPro" id="IPR029063">
    <property type="entry name" value="SAM-dependent_MTases_sf"/>
</dbReference>
<dbReference type="PANTHER" id="PTHR43861">
    <property type="entry name" value="TRANS-ACONITATE 2-METHYLTRANSFERASE-RELATED"/>
    <property type="match status" value="1"/>
</dbReference>
<dbReference type="EMBL" id="BDUD01000001">
    <property type="protein sequence ID" value="GBG18290.1"/>
    <property type="molecule type" value="Genomic_DNA"/>
</dbReference>
<dbReference type="InterPro" id="IPR041698">
    <property type="entry name" value="Methyltransf_25"/>
</dbReference>
<keyword evidence="3" id="KW-0489">Methyltransferase</keyword>
<gene>
    <name evidence="3" type="ORF">NIES4072_19540</name>
</gene>
<dbReference type="Proteomes" id="UP000245124">
    <property type="component" value="Unassembled WGS sequence"/>
</dbReference>
<organism evidence="3 4">
    <name type="scientific">Nostoc commune NIES-4072</name>
    <dbReference type="NCBI Taxonomy" id="2005467"/>
    <lineage>
        <taxon>Bacteria</taxon>
        <taxon>Bacillati</taxon>
        <taxon>Cyanobacteriota</taxon>
        <taxon>Cyanophyceae</taxon>
        <taxon>Nostocales</taxon>
        <taxon>Nostocaceae</taxon>
        <taxon>Nostoc</taxon>
    </lineage>
</organism>
<dbReference type="AlphaFoldDB" id="A0A2R5FHZ2"/>
<evidence type="ECO:0000256" key="1">
    <source>
        <dbReference type="ARBA" id="ARBA00022679"/>
    </source>
</evidence>
<proteinExistence type="predicted"/>
<accession>A0A2R5FHZ2</accession>
<dbReference type="RefSeq" id="WP_109008333.1">
    <property type="nucleotide sequence ID" value="NZ_BDUD01000001.1"/>
</dbReference>
<evidence type="ECO:0000313" key="3">
    <source>
        <dbReference type="EMBL" id="GBG18290.1"/>
    </source>
</evidence>
<evidence type="ECO:0000313" key="4">
    <source>
        <dbReference type="Proteomes" id="UP000245124"/>
    </source>
</evidence>
<protein>
    <submittedName>
        <fullName evidence="3">Type 11 methyltransferase</fullName>
    </submittedName>
</protein>
<dbReference type="CDD" id="cd02440">
    <property type="entry name" value="AdoMet_MTases"/>
    <property type="match status" value="1"/>
</dbReference>
<name>A0A2R5FHZ2_NOSCO</name>
<dbReference type="GO" id="GO:0032259">
    <property type="term" value="P:methylation"/>
    <property type="evidence" value="ECO:0007669"/>
    <property type="project" value="UniProtKB-KW"/>
</dbReference>
<dbReference type="SUPFAM" id="SSF53335">
    <property type="entry name" value="S-adenosyl-L-methionine-dependent methyltransferases"/>
    <property type="match status" value="1"/>
</dbReference>
<reference evidence="3 4" key="1">
    <citation type="submission" date="2017-06" db="EMBL/GenBank/DDBJ databases">
        <title>Genome sequencing of cyanobaciteial culture collection at National Institute for Environmental Studies (NIES).</title>
        <authorList>
            <person name="Hirose Y."/>
            <person name="Shimura Y."/>
            <person name="Fujisawa T."/>
            <person name="Nakamura Y."/>
            <person name="Kawachi M."/>
        </authorList>
    </citation>
    <scope>NUCLEOTIDE SEQUENCE [LARGE SCALE GENOMIC DNA]</scope>
    <source>
        <strain evidence="3 4">NIES-4072</strain>
    </source>
</reference>
<comment type="caution">
    <text evidence="3">The sequence shown here is derived from an EMBL/GenBank/DDBJ whole genome shotgun (WGS) entry which is preliminary data.</text>
</comment>
<keyword evidence="4" id="KW-1185">Reference proteome</keyword>
<dbReference type="Pfam" id="PF13649">
    <property type="entry name" value="Methyltransf_25"/>
    <property type="match status" value="1"/>
</dbReference>
<feature type="domain" description="Methyltransferase" evidence="2">
    <location>
        <begin position="49"/>
        <end position="139"/>
    </location>
</feature>
<evidence type="ECO:0000259" key="2">
    <source>
        <dbReference type="Pfam" id="PF13649"/>
    </source>
</evidence>
<dbReference type="OrthoDB" id="9804312at2"/>
<dbReference type="GO" id="GO:0008168">
    <property type="term" value="F:methyltransferase activity"/>
    <property type="evidence" value="ECO:0007669"/>
    <property type="project" value="UniProtKB-KW"/>
</dbReference>